<evidence type="ECO:0000313" key="2">
    <source>
        <dbReference type="Proteomes" id="UP000316083"/>
    </source>
</evidence>
<name>A0A560BNK3_AZOBR</name>
<comment type="caution">
    <text evidence="1">The sequence shown here is derived from an EMBL/GenBank/DDBJ whole genome shotgun (WGS) entry which is preliminary data.</text>
</comment>
<protein>
    <submittedName>
        <fullName evidence="1">Uncharacterized protein</fullName>
    </submittedName>
</protein>
<dbReference type="AlphaFoldDB" id="A0A560BNK3"/>
<dbReference type="Proteomes" id="UP000316083">
    <property type="component" value="Unassembled WGS sequence"/>
</dbReference>
<reference evidence="1 2" key="1">
    <citation type="submission" date="2019-06" db="EMBL/GenBank/DDBJ databases">
        <title>Genomic Encyclopedia of Type Strains, Phase IV (KMG-V): Genome sequencing to study the core and pangenomes of soil and plant-associated prokaryotes.</title>
        <authorList>
            <person name="Whitman W."/>
        </authorList>
    </citation>
    <scope>NUCLEOTIDE SEQUENCE [LARGE SCALE GENOMIC DNA]</scope>
    <source>
        <strain evidence="1 2">BR 11796</strain>
    </source>
</reference>
<dbReference type="RefSeq" id="WP_186464707.1">
    <property type="nucleotide sequence ID" value="NZ_VITF01000001.1"/>
</dbReference>
<proteinExistence type="predicted"/>
<organism evidence="1 2">
    <name type="scientific">Azospirillum brasilense</name>
    <dbReference type="NCBI Taxonomy" id="192"/>
    <lineage>
        <taxon>Bacteria</taxon>
        <taxon>Pseudomonadati</taxon>
        <taxon>Pseudomonadota</taxon>
        <taxon>Alphaproteobacteria</taxon>
        <taxon>Rhodospirillales</taxon>
        <taxon>Azospirillaceae</taxon>
        <taxon>Azospirillum</taxon>
    </lineage>
</organism>
<evidence type="ECO:0000313" key="1">
    <source>
        <dbReference type="EMBL" id="TWA74181.1"/>
    </source>
</evidence>
<accession>A0A560BNK3</accession>
<gene>
    <name evidence="1" type="ORF">FBZ82_101196</name>
</gene>
<sequence length="47" mass="4739">MKLPVKLPTTKKLAAVAGIVAVVAAAAAVDKFFGTSLLPWVLAFVGG</sequence>
<dbReference type="EMBL" id="VITF01000001">
    <property type="protein sequence ID" value="TWA74181.1"/>
    <property type="molecule type" value="Genomic_DNA"/>
</dbReference>